<dbReference type="PROSITE" id="PS50055">
    <property type="entry name" value="TYR_PHOSPHATASE_PTP"/>
    <property type="match status" value="1"/>
</dbReference>
<dbReference type="InterPro" id="IPR003595">
    <property type="entry name" value="Tyr_Pase_cat"/>
</dbReference>
<accession>A0AA36MEN8</accession>
<dbReference type="PRINTS" id="PR00700">
    <property type="entry name" value="PRTYPHPHTASE"/>
</dbReference>
<reference evidence="4" key="1">
    <citation type="submission" date="2023-07" db="EMBL/GenBank/DDBJ databases">
        <authorList>
            <consortium name="CYATHOMIX"/>
        </authorList>
    </citation>
    <scope>NUCLEOTIDE SEQUENCE</scope>
    <source>
        <strain evidence="4">N/A</strain>
    </source>
</reference>
<dbReference type="Proteomes" id="UP001176961">
    <property type="component" value="Unassembled WGS sequence"/>
</dbReference>
<dbReference type="PANTHER" id="PTHR46163">
    <property type="entry name" value="TYROSINE-PROTEIN PHOSPHATASE-RELATED"/>
    <property type="match status" value="1"/>
</dbReference>
<dbReference type="PANTHER" id="PTHR46163:SF10">
    <property type="entry name" value="PROTEIN-TYROSINE PHOSPHATASE-RELATED"/>
    <property type="match status" value="1"/>
</dbReference>
<proteinExistence type="predicted"/>
<dbReference type="SMART" id="SM00404">
    <property type="entry name" value="PTPc_motif"/>
    <property type="match status" value="1"/>
</dbReference>
<dbReference type="CDD" id="cd00047">
    <property type="entry name" value="PTPc"/>
    <property type="match status" value="1"/>
</dbReference>
<dbReference type="InterPro" id="IPR052782">
    <property type="entry name" value="Oocyte-zygote_transition_reg"/>
</dbReference>
<organism evidence="4 5">
    <name type="scientific">Cylicocyclus nassatus</name>
    <name type="common">Nematode worm</name>
    <dbReference type="NCBI Taxonomy" id="53992"/>
    <lineage>
        <taxon>Eukaryota</taxon>
        <taxon>Metazoa</taxon>
        <taxon>Ecdysozoa</taxon>
        <taxon>Nematoda</taxon>
        <taxon>Chromadorea</taxon>
        <taxon>Rhabditida</taxon>
        <taxon>Rhabditina</taxon>
        <taxon>Rhabditomorpha</taxon>
        <taxon>Strongyloidea</taxon>
        <taxon>Strongylidae</taxon>
        <taxon>Cylicocyclus</taxon>
    </lineage>
</organism>
<dbReference type="PROSITE" id="PS00383">
    <property type="entry name" value="TYR_PHOSPHATASE_1"/>
    <property type="match status" value="1"/>
</dbReference>
<evidence type="ECO:0000313" key="5">
    <source>
        <dbReference type="Proteomes" id="UP001176961"/>
    </source>
</evidence>
<sequence length="580" mass="66941">MHVKLSAFQSFPLLYDRWDNSETDDFCDTLVSFLPSKCSCRFTTVVMLFKRQSTHMVCLRAFHYRGELLTLCDLLEMIKEEQPDVLILMGPFVDSKNTFIQRAEFPETYDCVLEQLSAMLPKLLMDISSDVCKRMGKIIAHLSKNEWHRSKDQKIVIESLSFTSAQSTILIPTVSTMSANVYRRKSEDTCAAESSTYYYSLIGFIPSIKTEIDILAPTIARDDNRSKWAATTIATKSIKVLSREFAANKKYRPSGFTTVAYDKNEPKNRYNDIICIDATRVILKDRPSDEDYIHASWMTMPDRFRYICTQGPLLETLEDFWHMIFWEKSTVLVQLCNNIEGKHEKCRQYFPKSKGSTESYGPYRVTNKGTKADPYEDVKQTVLEVKCSGRSFTVNHFAYLVWPDHTAPSDPAPMVGCFKLCRQLAEKNPITVHCSAGIGRSATFVAIDYAWQKIKDNASVQMVEILKDLRGQRFQAIQSPIQYIFLHMCLLELAVEDNLIARKGKYSPYLSSYQTMLRKYNKKVAAAEARAEAQRKEIYSYRCIKFTIDLSMKELPESRRRQRRSPMSKEEMDWLVWGMG</sequence>
<dbReference type="AlphaFoldDB" id="A0AA36MEN8"/>
<protein>
    <submittedName>
        <fullName evidence="4">Uncharacterized protein</fullName>
    </submittedName>
</protein>
<keyword evidence="1" id="KW-0175">Coiled coil</keyword>
<evidence type="ECO:0000256" key="1">
    <source>
        <dbReference type="SAM" id="Coils"/>
    </source>
</evidence>
<name>A0AA36MEN8_CYLNA</name>
<dbReference type="Gene3D" id="3.60.21.60">
    <property type="match status" value="1"/>
</dbReference>
<dbReference type="InterPro" id="IPR000242">
    <property type="entry name" value="PTP_cat"/>
</dbReference>
<dbReference type="InterPro" id="IPR029021">
    <property type="entry name" value="Prot-tyrosine_phosphatase-like"/>
</dbReference>
<dbReference type="Gene3D" id="3.90.190.10">
    <property type="entry name" value="Protein tyrosine phosphatase superfamily"/>
    <property type="match status" value="1"/>
</dbReference>
<dbReference type="Pfam" id="PF00102">
    <property type="entry name" value="Y_phosphatase"/>
    <property type="match status" value="1"/>
</dbReference>
<dbReference type="SMART" id="SM00194">
    <property type="entry name" value="PTPc"/>
    <property type="match status" value="1"/>
</dbReference>
<evidence type="ECO:0000259" key="2">
    <source>
        <dbReference type="PROSITE" id="PS50055"/>
    </source>
</evidence>
<feature type="coiled-coil region" evidence="1">
    <location>
        <begin position="510"/>
        <end position="537"/>
    </location>
</feature>
<dbReference type="SUPFAM" id="SSF52799">
    <property type="entry name" value="(Phosphotyrosine protein) phosphatases II"/>
    <property type="match status" value="1"/>
</dbReference>
<gene>
    <name evidence="4" type="ORF">CYNAS_LOCUS19593</name>
</gene>
<dbReference type="EMBL" id="CATQJL010000316">
    <property type="protein sequence ID" value="CAJ0607610.1"/>
    <property type="molecule type" value="Genomic_DNA"/>
</dbReference>
<dbReference type="GO" id="GO:0004725">
    <property type="term" value="F:protein tyrosine phosphatase activity"/>
    <property type="evidence" value="ECO:0007669"/>
    <property type="project" value="InterPro"/>
</dbReference>
<dbReference type="PROSITE" id="PS50056">
    <property type="entry name" value="TYR_PHOSPHATASE_2"/>
    <property type="match status" value="1"/>
</dbReference>
<evidence type="ECO:0000259" key="3">
    <source>
        <dbReference type="PROSITE" id="PS50056"/>
    </source>
</evidence>
<evidence type="ECO:0000313" key="4">
    <source>
        <dbReference type="EMBL" id="CAJ0607610.1"/>
    </source>
</evidence>
<dbReference type="InterPro" id="IPR000387">
    <property type="entry name" value="Tyr_Pase_dom"/>
</dbReference>
<feature type="domain" description="Tyrosine-protein phosphatase" evidence="2">
    <location>
        <begin position="241"/>
        <end position="493"/>
    </location>
</feature>
<comment type="caution">
    <text evidence="4">The sequence shown here is derived from an EMBL/GenBank/DDBJ whole genome shotgun (WGS) entry which is preliminary data.</text>
</comment>
<feature type="domain" description="Tyrosine specific protein phosphatases" evidence="3">
    <location>
        <begin position="429"/>
        <end position="484"/>
    </location>
</feature>
<dbReference type="InterPro" id="IPR016130">
    <property type="entry name" value="Tyr_Pase_AS"/>
</dbReference>
<keyword evidence="5" id="KW-1185">Reference proteome</keyword>